<evidence type="ECO:0000256" key="1">
    <source>
        <dbReference type="SAM" id="MobiDB-lite"/>
    </source>
</evidence>
<evidence type="ECO:0000313" key="2">
    <source>
        <dbReference type="EMBL" id="QHU01706.1"/>
    </source>
</evidence>
<name>A0A6C0JAJ3_9ZZZZ</name>
<dbReference type="AlphaFoldDB" id="A0A6C0JAJ3"/>
<reference evidence="2" key="1">
    <citation type="journal article" date="2020" name="Nature">
        <title>Giant virus diversity and host interactions through global metagenomics.</title>
        <authorList>
            <person name="Schulz F."/>
            <person name="Roux S."/>
            <person name="Paez-Espino D."/>
            <person name="Jungbluth S."/>
            <person name="Walsh D.A."/>
            <person name="Denef V.J."/>
            <person name="McMahon K.D."/>
            <person name="Konstantinidis K.T."/>
            <person name="Eloe-Fadrosh E.A."/>
            <person name="Kyrpides N.C."/>
            <person name="Woyke T."/>
        </authorList>
    </citation>
    <scope>NUCLEOTIDE SEQUENCE</scope>
    <source>
        <strain evidence="2">GVMAG-M-3300025874-2</strain>
    </source>
</reference>
<dbReference type="EMBL" id="MN740346">
    <property type="protein sequence ID" value="QHU01706.1"/>
    <property type="molecule type" value="Genomic_DNA"/>
</dbReference>
<feature type="region of interest" description="Disordered" evidence="1">
    <location>
        <begin position="87"/>
        <end position="124"/>
    </location>
</feature>
<protein>
    <submittedName>
        <fullName evidence="2">Uncharacterized protein</fullName>
    </submittedName>
</protein>
<sequence>MNIENSYYSKENFGLLNNTISQYCKQKYKKEINIEHFKDKLFLTMETVESNAGLGVPQGFTTKKYLELMNKKVLKLAMPHIVSTFRSNKLKSKPKPKTKPQSNTHLESVFKPFRPIERPQMSNLDIGPAESVESYEDLVKKRNYKPTKELTEQFSTQDDVANINDIHRQGTPIQELINSNTDKISEEETGTSIHDLLAKQQDERSVFDRLPDPNQESVSVLDQHLNNINSVNLSTRDNIQPPGEDFNIHNNFKEKDEAIKKQFEEMTKSREQLDGSFPLIQQPKIDYKIRKHYLSIDSIDRDLELYPNPTDFRVQFNAESDSIKHITRYYTITSPSGVKEKKILYTGGITEAGIRAAPIQETIKNIKSIKLINVTMPVTRNGVYTFNDEQNLFINIPELDNKYLGTNLASNNAFVKVIDPDRVFQGGLNNMRKYSQMKTIEDDGFVYDPAPLANLNSMTLQVKNNRNFNYSIGNDKLDILSIQNYVLSPTPNYANGCTNTSNYLSLKVRLKIYPGMTEDDIKSEFIKDETIYIYSKNTCYNNQYFNFDLDPNIDVDFNSDILTFTNKITCEDLCEGDENNLPSGEIIFMEFINVNQILKLTNNSGSIGYYRYMGNKTDNGMELKLISGSVSGKITSIAISEVIQKGIQSEDCCCINYVNGIRVINNESNVNDSNFSVDQEDDTCVGYYCHTFYIPKPKNFNNMYTEDNVNCKPDNDEQFPLFLVRKKKQLSYTFEVESIENNRGVFESQIL</sequence>
<proteinExistence type="predicted"/>
<accession>A0A6C0JAJ3</accession>
<organism evidence="2">
    <name type="scientific">viral metagenome</name>
    <dbReference type="NCBI Taxonomy" id="1070528"/>
    <lineage>
        <taxon>unclassified sequences</taxon>
        <taxon>metagenomes</taxon>
        <taxon>organismal metagenomes</taxon>
    </lineage>
</organism>
<feature type="compositionally biased region" description="Basic residues" evidence="1">
    <location>
        <begin position="88"/>
        <end position="98"/>
    </location>
</feature>